<dbReference type="SUPFAM" id="SSF47384">
    <property type="entry name" value="Homodimeric domain of signal transducing histidine kinase"/>
    <property type="match status" value="1"/>
</dbReference>
<evidence type="ECO:0000256" key="15">
    <source>
        <dbReference type="ARBA" id="ARBA00064003"/>
    </source>
</evidence>
<dbReference type="CDD" id="cd00082">
    <property type="entry name" value="HisKA"/>
    <property type="match status" value="1"/>
</dbReference>
<evidence type="ECO:0000313" key="25">
    <source>
        <dbReference type="Proteomes" id="UP000064243"/>
    </source>
</evidence>
<dbReference type="InterPro" id="IPR047347">
    <property type="entry name" value="YvaQ-like_sensor"/>
</dbReference>
<comment type="catalytic activity">
    <reaction evidence="1">
        <text>ATP + protein L-histidine = ADP + protein N-phospho-L-histidine.</text>
        <dbReference type="EC" id="2.7.13.3"/>
    </reaction>
</comment>
<evidence type="ECO:0000256" key="19">
    <source>
        <dbReference type="PROSITE-ProRule" id="PRU00169"/>
    </source>
</evidence>
<evidence type="ECO:0000256" key="9">
    <source>
        <dbReference type="ARBA" id="ARBA00022777"/>
    </source>
</evidence>
<dbReference type="InterPro" id="IPR001789">
    <property type="entry name" value="Sig_transdc_resp-reg_receiver"/>
</dbReference>
<dbReference type="Gene3D" id="3.30.565.10">
    <property type="entry name" value="Histidine kinase-like ATPase, C-terminal domain"/>
    <property type="match status" value="1"/>
</dbReference>
<feature type="transmembrane region" description="Helical" evidence="20">
    <location>
        <begin position="172"/>
        <end position="191"/>
    </location>
</feature>
<dbReference type="Pfam" id="PF01627">
    <property type="entry name" value="Hpt"/>
    <property type="match status" value="1"/>
</dbReference>
<dbReference type="Gene3D" id="1.10.287.130">
    <property type="match status" value="1"/>
</dbReference>
<keyword evidence="25" id="KW-1185">Reference proteome</keyword>
<evidence type="ECO:0000259" key="23">
    <source>
        <dbReference type="PROSITE" id="PS50894"/>
    </source>
</evidence>
<keyword evidence="10" id="KW-0067">ATP-binding</keyword>
<keyword evidence="5 19" id="KW-0597">Phosphoprotein</keyword>
<evidence type="ECO:0000256" key="17">
    <source>
        <dbReference type="ARBA" id="ARBA00070152"/>
    </source>
</evidence>
<evidence type="ECO:0000256" key="2">
    <source>
        <dbReference type="ARBA" id="ARBA00004651"/>
    </source>
</evidence>
<dbReference type="SMART" id="SM00448">
    <property type="entry name" value="REC"/>
    <property type="match status" value="1"/>
</dbReference>
<dbReference type="CDD" id="cd19411">
    <property type="entry name" value="MCP2201-like_sensor"/>
    <property type="match status" value="1"/>
</dbReference>
<dbReference type="SUPFAM" id="SSF52172">
    <property type="entry name" value="CheY-like"/>
    <property type="match status" value="1"/>
</dbReference>
<keyword evidence="8" id="KW-0547">Nucleotide-binding</keyword>
<dbReference type="Pfam" id="PF00512">
    <property type="entry name" value="HisKA"/>
    <property type="match status" value="1"/>
</dbReference>
<dbReference type="GO" id="GO:0000155">
    <property type="term" value="F:phosphorelay sensor kinase activity"/>
    <property type="evidence" value="ECO:0007669"/>
    <property type="project" value="InterPro"/>
</dbReference>
<dbReference type="Gene3D" id="1.20.120.160">
    <property type="entry name" value="HPT domain"/>
    <property type="match status" value="1"/>
</dbReference>
<dbReference type="PRINTS" id="PR00344">
    <property type="entry name" value="BCTRLSENSOR"/>
</dbReference>
<gene>
    <name evidence="24" type="ORF">ABW22_13305</name>
</gene>
<reference evidence="24 25" key="1">
    <citation type="journal article" date="2015" name="Appl. Environ. Microbiol.">
        <title>Aerobic and Anaerobic Thiosulfate Oxidation by a Cold-Adapted, Subglacial Chemoautotroph.</title>
        <authorList>
            <person name="Harrold Z.R."/>
            <person name="Skidmore M.L."/>
            <person name="Hamilton T.L."/>
            <person name="Desch L."/>
            <person name="Amada K."/>
            <person name="van Gelder W."/>
            <person name="Glover K."/>
            <person name="Roden E.E."/>
            <person name="Boyd E.S."/>
        </authorList>
    </citation>
    <scope>NUCLEOTIDE SEQUENCE [LARGE SCALE GENOMIC DNA]</scope>
    <source>
        <strain evidence="24 25">RG</strain>
    </source>
</reference>
<evidence type="ECO:0000256" key="10">
    <source>
        <dbReference type="ARBA" id="ARBA00022840"/>
    </source>
</evidence>
<dbReference type="NCBIfam" id="TIGR00229">
    <property type="entry name" value="sensory_box"/>
    <property type="match status" value="1"/>
</dbReference>
<dbReference type="PROSITE" id="PS50109">
    <property type="entry name" value="HIS_KIN"/>
    <property type="match status" value="1"/>
</dbReference>
<evidence type="ECO:0000256" key="16">
    <source>
        <dbReference type="ARBA" id="ARBA00068150"/>
    </source>
</evidence>
<evidence type="ECO:0000256" key="6">
    <source>
        <dbReference type="ARBA" id="ARBA00022679"/>
    </source>
</evidence>
<evidence type="ECO:0000256" key="12">
    <source>
        <dbReference type="ARBA" id="ARBA00023012"/>
    </source>
</evidence>
<dbReference type="SUPFAM" id="SSF47226">
    <property type="entry name" value="Histidine-containing phosphotransfer domain, HPT domain"/>
    <property type="match status" value="1"/>
</dbReference>
<evidence type="ECO:0000256" key="20">
    <source>
        <dbReference type="SAM" id="Phobius"/>
    </source>
</evidence>
<feature type="domain" description="Response regulatory" evidence="22">
    <location>
        <begin position="590"/>
        <end position="707"/>
    </location>
</feature>
<dbReference type="InterPro" id="IPR036890">
    <property type="entry name" value="HATPase_C_sf"/>
</dbReference>
<dbReference type="FunFam" id="3.30.565.10:FF:000010">
    <property type="entry name" value="Sensor histidine kinase RcsC"/>
    <property type="match status" value="1"/>
</dbReference>
<protein>
    <recommendedName>
        <fullName evidence="16">Sensory/regulatory protein RpfC</fullName>
        <ecNumber evidence="3">2.7.13.3</ecNumber>
    </recommendedName>
    <alternativeName>
        <fullName evidence="17">Virulence sensor protein BvgS</fullName>
    </alternativeName>
</protein>
<dbReference type="PANTHER" id="PTHR45339">
    <property type="entry name" value="HYBRID SIGNAL TRANSDUCTION HISTIDINE KINASE J"/>
    <property type="match status" value="1"/>
</dbReference>
<dbReference type="Proteomes" id="UP000064243">
    <property type="component" value="Unassembled WGS sequence"/>
</dbReference>
<feature type="modified residue" description="4-aspartylphosphate" evidence="19">
    <location>
        <position position="639"/>
    </location>
</feature>
<evidence type="ECO:0000313" key="24">
    <source>
        <dbReference type="EMBL" id="KVW94408.1"/>
    </source>
</evidence>
<dbReference type="Gene3D" id="3.30.450.20">
    <property type="entry name" value="PAS domain"/>
    <property type="match status" value="1"/>
</dbReference>
<dbReference type="InterPro" id="IPR036641">
    <property type="entry name" value="HPT_dom_sf"/>
</dbReference>
<dbReference type="GO" id="GO:0005524">
    <property type="term" value="F:ATP binding"/>
    <property type="evidence" value="ECO:0007669"/>
    <property type="project" value="UniProtKB-KW"/>
</dbReference>
<evidence type="ECO:0000256" key="18">
    <source>
        <dbReference type="PROSITE-ProRule" id="PRU00110"/>
    </source>
</evidence>
<dbReference type="FunFam" id="1.10.287.130:FF:000002">
    <property type="entry name" value="Two-component osmosensing histidine kinase"/>
    <property type="match status" value="1"/>
</dbReference>
<keyword evidence="13 20" id="KW-0472">Membrane</keyword>
<evidence type="ECO:0000256" key="11">
    <source>
        <dbReference type="ARBA" id="ARBA00022989"/>
    </source>
</evidence>
<dbReference type="PROSITE" id="PS50894">
    <property type="entry name" value="HPT"/>
    <property type="match status" value="1"/>
</dbReference>
<dbReference type="GO" id="GO:0005886">
    <property type="term" value="C:plasma membrane"/>
    <property type="evidence" value="ECO:0007669"/>
    <property type="project" value="UniProtKB-SubCell"/>
</dbReference>
<name>A0A106BLK6_THIDE</name>
<dbReference type="Pfam" id="PF13188">
    <property type="entry name" value="PAS_8"/>
    <property type="match status" value="1"/>
</dbReference>
<dbReference type="EMBL" id="LDUG01000036">
    <property type="protein sequence ID" value="KVW94408.1"/>
    <property type="molecule type" value="Genomic_DNA"/>
</dbReference>
<dbReference type="SUPFAM" id="SSF55785">
    <property type="entry name" value="PYP-like sensor domain (PAS domain)"/>
    <property type="match status" value="1"/>
</dbReference>
<dbReference type="AlphaFoldDB" id="A0A106BLK6"/>
<evidence type="ECO:0000256" key="4">
    <source>
        <dbReference type="ARBA" id="ARBA00022475"/>
    </source>
</evidence>
<organism evidence="24 25">
    <name type="scientific">Thiobacillus denitrificans</name>
    <dbReference type="NCBI Taxonomy" id="36861"/>
    <lineage>
        <taxon>Bacteria</taxon>
        <taxon>Pseudomonadati</taxon>
        <taxon>Pseudomonadota</taxon>
        <taxon>Betaproteobacteria</taxon>
        <taxon>Nitrosomonadales</taxon>
        <taxon>Thiobacillaceae</taxon>
        <taxon>Thiobacillus</taxon>
    </lineage>
</organism>
<dbReference type="Pfam" id="PF02518">
    <property type="entry name" value="HATPase_c"/>
    <property type="match status" value="1"/>
</dbReference>
<dbReference type="CDD" id="cd17546">
    <property type="entry name" value="REC_hyHK_CKI1_RcsC-like"/>
    <property type="match status" value="1"/>
</dbReference>
<dbReference type="SUPFAM" id="SSF55874">
    <property type="entry name" value="ATPase domain of HSP90 chaperone/DNA topoisomerase II/histidine kinase"/>
    <property type="match status" value="1"/>
</dbReference>
<evidence type="ECO:0000256" key="7">
    <source>
        <dbReference type="ARBA" id="ARBA00022692"/>
    </source>
</evidence>
<dbReference type="InterPro" id="IPR036097">
    <property type="entry name" value="HisK_dim/P_sf"/>
</dbReference>
<evidence type="ECO:0000259" key="21">
    <source>
        <dbReference type="PROSITE" id="PS50109"/>
    </source>
</evidence>
<keyword evidence="12" id="KW-0902">Two-component regulatory system</keyword>
<proteinExistence type="predicted"/>
<accession>A0A106BLK6</accession>
<feature type="modified residue" description="Phosphohistidine" evidence="18">
    <location>
        <position position="771"/>
    </location>
</feature>
<dbReference type="STRING" id="1123392.GCA_000376425_02949"/>
<evidence type="ECO:0000256" key="8">
    <source>
        <dbReference type="ARBA" id="ARBA00022741"/>
    </source>
</evidence>
<comment type="subcellular location">
    <subcellularLocation>
        <location evidence="2">Cell membrane</location>
        <topology evidence="2">Multi-pass membrane protein</topology>
    </subcellularLocation>
</comment>
<evidence type="ECO:0000259" key="22">
    <source>
        <dbReference type="PROSITE" id="PS50110"/>
    </source>
</evidence>
<comment type="caution">
    <text evidence="24">The sequence shown here is derived from an EMBL/GenBank/DDBJ whole genome shotgun (WGS) entry which is preliminary data.</text>
</comment>
<dbReference type="Pfam" id="PF00072">
    <property type="entry name" value="Response_reg"/>
    <property type="match status" value="1"/>
</dbReference>
<dbReference type="SMART" id="SM00388">
    <property type="entry name" value="HisKA"/>
    <property type="match status" value="1"/>
</dbReference>
<evidence type="ECO:0000256" key="14">
    <source>
        <dbReference type="ARBA" id="ARBA00058004"/>
    </source>
</evidence>
<dbReference type="InterPro" id="IPR035965">
    <property type="entry name" value="PAS-like_dom_sf"/>
</dbReference>
<keyword evidence="11 20" id="KW-1133">Transmembrane helix</keyword>
<comment type="subunit">
    <text evidence="15">At low DSF concentrations, interacts with RpfF.</text>
</comment>
<dbReference type="Pfam" id="PF12729">
    <property type="entry name" value="4HB_MCP_1"/>
    <property type="match status" value="1"/>
</dbReference>
<dbReference type="Gene3D" id="3.40.50.2300">
    <property type="match status" value="1"/>
</dbReference>
<evidence type="ECO:0000256" key="5">
    <source>
        <dbReference type="ARBA" id="ARBA00022553"/>
    </source>
</evidence>
<dbReference type="InterPro" id="IPR008207">
    <property type="entry name" value="Sig_transdc_His_kin_Hpt_dom"/>
</dbReference>
<dbReference type="PROSITE" id="PS50110">
    <property type="entry name" value="RESPONSE_REGULATORY"/>
    <property type="match status" value="1"/>
</dbReference>
<feature type="domain" description="Histidine kinase" evidence="21">
    <location>
        <begin position="351"/>
        <end position="571"/>
    </location>
</feature>
<dbReference type="CDD" id="cd16922">
    <property type="entry name" value="HATPase_EvgS-ArcB-TorS-like"/>
    <property type="match status" value="1"/>
</dbReference>
<keyword evidence="7 20" id="KW-0812">Transmembrane</keyword>
<dbReference type="SMART" id="SM00387">
    <property type="entry name" value="HATPase_c"/>
    <property type="match status" value="1"/>
</dbReference>
<dbReference type="PATRIC" id="fig|36861.3.peg.2450"/>
<dbReference type="InterPro" id="IPR000014">
    <property type="entry name" value="PAS"/>
</dbReference>
<dbReference type="PANTHER" id="PTHR45339:SF1">
    <property type="entry name" value="HYBRID SIGNAL TRANSDUCTION HISTIDINE KINASE J"/>
    <property type="match status" value="1"/>
</dbReference>
<evidence type="ECO:0000256" key="13">
    <source>
        <dbReference type="ARBA" id="ARBA00023136"/>
    </source>
</evidence>
<dbReference type="InterPro" id="IPR011006">
    <property type="entry name" value="CheY-like_superfamily"/>
</dbReference>
<keyword evidence="4" id="KW-1003">Cell membrane</keyword>
<dbReference type="InterPro" id="IPR005467">
    <property type="entry name" value="His_kinase_dom"/>
</dbReference>
<dbReference type="InterPro" id="IPR003594">
    <property type="entry name" value="HATPase_dom"/>
</dbReference>
<sequence length="835" mass="90216">MLLMVAVIGLGVTQMAHLNNELANVVSVNNVKTRLASQMRDALRDRAMLMHNIVVSIDPWEKDAMFMQFLEYGERYAKDRGQLVAMLSTPDEKRLMDELDSVIASNQPVMLSVVEAALDENNYGALTQLQDEAIPLQNRLVEALDNMTRLQREANEAALGKTFTAYQATRNLMLVLGIVATLLAVLVAVLVSRRMLTQTRQLDTEKQKYQTLFETNSDAVVILDNQGFTDCNPATLSLFGMDSVASFLRLPISQLGTPVQANGMTAYDHAKRTIDQAKSQGHAVMDWHGRRQDGSVFSAEIALHAMQLEDRPVIQAIMRDVSERRAAEAAKEAAREAALQMAHAKSQFIANVSHEIRTPMHGILGMSGLLLKTPLDGRQREYASTLKSSAENLLTIINDILDFSKIEAGKLAIEAIAFSPVALAQSVVALFQAHAMEKNLRLTLTLPDNPPAALLGDPTRIRQILLNLVDNAIKFTHQGEIELHATFEATDGTVNCLFSVRDSGIGISAETQTRLFQAFSQADSSTTRRYGGTGLGLAISSQLAELMGGQLKVESAPGKGSCFTLALRLPTTTLPPVELPAQTAVQLQGRILVVEDHPVNQKMLAHQLREIGLQYALAGNGKQALALLETDDFDLVLMDWQMPEMDGLEATRQIRRLPTGTRHIPIIALTANANAGFREACLAAGANDYLSKPYTEAALAALLLQWLSAAEPAASRAPLLDLPALHARYPGNPGLVKELEAVFLSTTAASLAALKQGIEQGQPEPCRKEAHALKGAAASVMARAIQAGAARIEASVQGGDFAAAAAELAALESFFAPTPDVASRRAQGAKANEGL</sequence>
<dbReference type="InterPro" id="IPR003661">
    <property type="entry name" value="HisK_dim/P_dom"/>
</dbReference>
<evidence type="ECO:0000256" key="1">
    <source>
        <dbReference type="ARBA" id="ARBA00000085"/>
    </source>
</evidence>
<evidence type="ECO:0000256" key="3">
    <source>
        <dbReference type="ARBA" id="ARBA00012438"/>
    </source>
</evidence>
<dbReference type="EC" id="2.7.13.3" evidence="3"/>
<dbReference type="InterPro" id="IPR004358">
    <property type="entry name" value="Sig_transdc_His_kin-like_C"/>
</dbReference>
<keyword evidence="6" id="KW-0808">Transferase</keyword>
<comment type="function">
    <text evidence="14">Member of the two-component regulatory system BvgS/BvgA. Phosphorylates BvgA via a four-step phosphorelay in response to environmental signals.</text>
</comment>
<feature type="domain" description="HPt" evidence="23">
    <location>
        <begin position="732"/>
        <end position="829"/>
    </location>
</feature>
<dbReference type="InterPro" id="IPR024478">
    <property type="entry name" value="HlyB_4HB_MCP"/>
</dbReference>
<keyword evidence="9 24" id="KW-0418">Kinase</keyword>